<dbReference type="Proteomes" id="UP000583929">
    <property type="component" value="Unassembled WGS sequence"/>
</dbReference>
<name>A0A7J6E4T2_CANSA</name>
<organism evidence="1 2">
    <name type="scientific">Cannabis sativa</name>
    <name type="common">Hemp</name>
    <name type="synonym">Marijuana</name>
    <dbReference type="NCBI Taxonomy" id="3483"/>
    <lineage>
        <taxon>Eukaryota</taxon>
        <taxon>Viridiplantae</taxon>
        <taxon>Streptophyta</taxon>
        <taxon>Embryophyta</taxon>
        <taxon>Tracheophyta</taxon>
        <taxon>Spermatophyta</taxon>
        <taxon>Magnoliopsida</taxon>
        <taxon>eudicotyledons</taxon>
        <taxon>Gunneridae</taxon>
        <taxon>Pentapetalae</taxon>
        <taxon>rosids</taxon>
        <taxon>fabids</taxon>
        <taxon>Rosales</taxon>
        <taxon>Cannabaceae</taxon>
        <taxon>Cannabis</taxon>
    </lineage>
</organism>
<gene>
    <name evidence="1" type="ORF">G4B88_015270</name>
</gene>
<evidence type="ECO:0000313" key="2">
    <source>
        <dbReference type="Proteomes" id="UP000583929"/>
    </source>
</evidence>
<sequence>MFLTICNYITQVLNVVKACPSLGLYVHSVNNLIFKNCI</sequence>
<comment type="caution">
    <text evidence="1">The sequence shown here is derived from an EMBL/GenBank/DDBJ whole genome shotgun (WGS) entry which is preliminary data.</text>
</comment>
<proteinExistence type="predicted"/>
<protein>
    <submittedName>
        <fullName evidence="1">Uncharacterized protein</fullName>
    </submittedName>
</protein>
<evidence type="ECO:0000313" key="1">
    <source>
        <dbReference type="EMBL" id="KAF4353316.1"/>
    </source>
</evidence>
<reference evidence="1 2" key="1">
    <citation type="journal article" date="2020" name="bioRxiv">
        <title>Sequence and annotation of 42 cannabis genomes reveals extensive copy number variation in cannabinoid synthesis and pathogen resistance genes.</title>
        <authorList>
            <person name="Mckernan K.J."/>
            <person name="Helbert Y."/>
            <person name="Kane L.T."/>
            <person name="Ebling H."/>
            <person name="Zhang L."/>
            <person name="Liu B."/>
            <person name="Eaton Z."/>
            <person name="Mclaughlin S."/>
            <person name="Kingan S."/>
            <person name="Baybayan P."/>
            <person name="Concepcion G."/>
            <person name="Jordan M."/>
            <person name="Riva A."/>
            <person name="Barbazuk W."/>
            <person name="Harkins T."/>
        </authorList>
    </citation>
    <scope>NUCLEOTIDE SEQUENCE [LARGE SCALE GENOMIC DNA]</scope>
    <source>
        <strain evidence="2">cv. Jamaican Lion 4</strain>
        <tissue evidence="1">Leaf</tissue>
    </source>
</reference>
<keyword evidence="2" id="KW-1185">Reference proteome</keyword>
<dbReference type="AlphaFoldDB" id="A0A7J6E4T2"/>
<accession>A0A7J6E4T2</accession>
<dbReference type="EMBL" id="JAATIQ010000508">
    <property type="protein sequence ID" value="KAF4353316.1"/>
    <property type="molecule type" value="Genomic_DNA"/>
</dbReference>